<accession>A0A0T9T0I3</accession>
<reference evidence="2" key="1">
    <citation type="submission" date="2015-03" db="EMBL/GenBank/DDBJ databases">
        <authorList>
            <consortium name="Pathogen Informatics"/>
        </authorList>
    </citation>
    <scope>NUCLEOTIDE SEQUENCE [LARGE SCALE GENOMIC DNA]</scope>
    <source>
        <strain evidence="2">IP27925</strain>
    </source>
</reference>
<evidence type="ECO:0000313" key="1">
    <source>
        <dbReference type="EMBL" id="CNK54238.1"/>
    </source>
</evidence>
<dbReference type="AlphaFoldDB" id="A0A0T9T0I3"/>
<name>A0A0T9T0I3_YERAE</name>
<organism evidence="1 2">
    <name type="scientific">Yersinia aleksiciae</name>
    <dbReference type="NCBI Taxonomy" id="263819"/>
    <lineage>
        <taxon>Bacteria</taxon>
        <taxon>Pseudomonadati</taxon>
        <taxon>Pseudomonadota</taxon>
        <taxon>Gammaproteobacteria</taxon>
        <taxon>Enterobacterales</taxon>
        <taxon>Yersiniaceae</taxon>
        <taxon>Yersinia</taxon>
    </lineage>
</organism>
<gene>
    <name evidence="1" type="ORF">ERS008460_00132</name>
</gene>
<sequence length="72" mass="8026">MSEPRDFIGIFDFELNTLASGLGSLKIAPRVNPLVAIEILLTAILFLPGNCRDIRCSHSEKLIMLFEHVIDT</sequence>
<evidence type="ECO:0000313" key="2">
    <source>
        <dbReference type="Proteomes" id="UP000040088"/>
    </source>
</evidence>
<protein>
    <submittedName>
        <fullName evidence="1">Uncharacterized protein</fullName>
    </submittedName>
</protein>
<dbReference type="Proteomes" id="UP000040088">
    <property type="component" value="Unassembled WGS sequence"/>
</dbReference>
<proteinExistence type="predicted"/>
<dbReference type="EMBL" id="CQEM01000001">
    <property type="protein sequence ID" value="CNK54238.1"/>
    <property type="molecule type" value="Genomic_DNA"/>
</dbReference>